<proteinExistence type="predicted"/>
<evidence type="ECO:0000256" key="1">
    <source>
        <dbReference type="SAM" id="MobiDB-lite"/>
    </source>
</evidence>
<name>L7FLR3_ENTIV</name>
<dbReference type="Proteomes" id="UP000014680">
    <property type="component" value="Unassembled WGS sequence"/>
</dbReference>
<protein>
    <submittedName>
        <fullName evidence="2">Uncharacterized protein</fullName>
    </submittedName>
</protein>
<feature type="region of interest" description="Disordered" evidence="1">
    <location>
        <begin position="114"/>
        <end position="179"/>
    </location>
</feature>
<dbReference type="RefSeq" id="XP_004254322.1">
    <property type="nucleotide sequence ID" value="XM_004254274.1"/>
</dbReference>
<dbReference type="VEuPathDB" id="AmoebaDB:EIN_326120"/>
<organism evidence="2 3">
    <name type="scientific">Entamoeba invadens IP1</name>
    <dbReference type="NCBI Taxonomy" id="370355"/>
    <lineage>
        <taxon>Eukaryota</taxon>
        <taxon>Amoebozoa</taxon>
        <taxon>Evosea</taxon>
        <taxon>Archamoebae</taxon>
        <taxon>Mastigamoebida</taxon>
        <taxon>Entamoebidae</taxon>
        <taxon>Entamoeba</taxon>
    </lineage>
</organism>
<reference evidence="2 3" key="1">
    <citation type="submission" date="2012-10" db="EMBL/GenBank/DDBJ databases">
        <authorList>
            <person name="Zafar N."/>
            <person name="Inman J."/>
            <person name="Hall N."/>
            <person name="Lorenzi H."/>
            <person name="Caler E."/>
        </authorList>
    </citation>
    <scope>NUCLEOTIDE SEQUENCE [LARGE SCALE GENOMIC DNA]</scope>
    <source>
        <strain evidence="2 3">IP1</strain>
    </source>
</reference>
<gene>
    <name evidence="2" type="ORF">EIN_326120</name>
</gene>
<feature type="compositionally biased region" description="Basic and acidic residues" evidence="1">
    <location>
        <begin position="133"/>
        <end position="166"/>
    </location>
</feature>
<evidence type="ECO:0000313" key="2">
    <source>
        <dbReference type="EMBL" id="ELP87551.1"/>
    </source>
</evidence>
<sequence length="179" mass="20522">MYNVNVQPFKDPDFNCDNHEKYTCKTEKGYYLGLRIENDKASILLSDQGRRPFEISRRCEDGGNQASLTNTVLYDDDTWVITSEEDGIHLKFRDDGTGITLPEGPWIEVVQTPTPPGGTCTKEEQKQVCSNNEAEKEQEKQLPQKEETIEPPQKEEAKEKVAESQETKIAQPPRRRGFW</sequence>
<dbReference type="AlphaFoldDB" id="L7FLR3"/>
<evidence type="ECO:0000313" key="3">
    <source>
        <dbReference type="Proteomes" id="UP000014680"/>
    </source>
</evidence>
<accession>L7FLR3</accession>
<dbReference type="KEGG" id="eiv:EIN_326120"/>
<dbReference type="EMBL" id="KB206854">
    <property type="protein sequence ID" value="ELP87551.1"/>
    <property type="molecule type" value="Genomic_DNA"/>
</dbReference>
<keyword evidence="3" id="KW-1185">Reference proteome</keyword>
<dbReference type="GeneID" id="14886523"/>